<sequence>MVETEGTETQRSHRTGISTYRYYNLNRFNIFIHAKPPDEIATAVRKIVRAKVSKDRLADLSRIAERLSRKCQEKVTLRSGEDDFFAPLTTAIESLEFERSCCSNKTRWQMDLEPMNRGPLKYSCETSEVDDDLARPQKRQRQPATELSNAMSPRALPPRGGCYTLKIPFPDASIGIHIQYLIEAFSSRVSSTNRAKKFFDFLQDQVASGGHAALVFMPGASTGVAFPFAVVECKSYSSGRLYEAENQAAVAGACALKIQLDLDSLANNEITSSSNTQPPLFFSVTTQGSIYQLWSHWTTVDECGEYSFKSKPVLSCDVLFEKQATKFMVMLHNVFEWGTGPFMTSIVDRLLEVEKNIGSC</sequence>
<protein>
    <recommendedName>
        <fullName evidence="2">DUF7924 domain-containing protein</fullName>
    </recommendedName>
</protein>
<reference evidence="3" key="1">
    <citation type="submission" date="2021-03" db="EMBL/GenBank/DDBJ databases">
        <title>Comparative genomics and phylogenomic investigation of the class Geoglossomycetes provide insights into ecological specialization and systematics.</title>
        <authorList>
            <person name="Melie T."/>
            <person name="Pirro S."/>
            <person name="Miller A.N."/>
            <person name="Quandt A."/>
        </authorList>
    </citation>
    <scope>NUCLEOTIDE SEQUENCE</scope>
    <source>
        <strain evidence="3">CAQ_001_2017</strain>
    </source>
</reference>
<evidence type="ECO:0000313" key="3">
    <source>
        <dbReference type="EMBL" id="KAH0558823.1"/>
    </source>
</evidence>
<keyword evidence="4" id="KW-1185">Reference proteome</keyword>
<evidence type="ECO:0000256" key="1">
    <source>
        <dbReference type="SAM" id="MobiDB-lite"/>
    </source>
</evidence>
<dbReference type="Pfam" id="PF25545">
    <property type="entry name" value="DUF7924"/>
    <property type="match status" value="1"/>
</dbReference>
<feature type="compositionally biased region" description="Polar residues" evidence="1">
    <location>
        <begin position="142"/>
        <end position="151"/>
    </location>
</feature>
<dbReference type="InterPro" id="IPR057684">
    <property type="entry name" value="DUF7924"/>
</dbReference>
<name>A0A9P8LAW7_9PEZI</name>
<dbReference type="EMBL" id="JAGHQM010000727">
    <property type="protein sequence ID" value="KAH0558823.1"/>
    <property type="molecule type" value="Genomic_DNA"/>
</dbReference>
<gene>
    <name evidence="3" type="ORF">GP486_004535</name>
</gene>
<evidence type="ECO:0000313" key="4">
    <source>
        <dbReference type="Proteomes" id="UP000750711"/>
    </source>
</evidence>
<dbReference type="Proteomes" id="UP000750711">
    <property type="component" value="Unassembled WGS sequence"/>
</dbReference>
<feature type="domain" description="DUF7924" evidence="2">
    <location>
        <begin position="194"/>
        <end position="346"/>
    </location>
</feature>
<dbReference type="AlphaFoldDB" id="A0A9P8LAW7"/>
<evidence type="ECO:0000259" key="2">
    <source>
        <dbReference type="Pfam" id="PF25545"/>
    </source>
</evidence>
<comment type="caution">
    <text evidence="3">The sequence shown here is derived from an EMBL/GenBank/DDBJ whole genome shotgun (WGS) entry which is preliminary data.</text>
</comment>
<feature type="region of interest" description="Disordered" evidence="1">
    <location>
        <begin position="128"/>
        <end position="155"/>
    </location>
</feature>
<accession>A0A9P8LAW7</accession>
<proteinExistence type="predicted"/>
<organism evidence="3 4">
    <name type="scientific">Trichoglossum hirsutum</name>
    <dbReference type="NCBI Taxonomy" id="265104"/>
    <lineage>
        <taxon>Eukaryota</taxon>
        <taxon>Fungi</taxon>
        <taxon>Dikarya</taxon>
        <taxon>Ascomycota</taxon>
        <taxon>Pezizomycotina</taxon>
        <taxon>Geoglossomycetes</taxon>
        <taxon>Geoglossales</taxon>
        <taxon>Geoglossaceae</taxon>
        <taxon>Trichoglossum</taxon>
    </lineage>
</organism>